<protein>
    <submittedName>
        <fullName evidence="2">Uncharacterized protein</fullName>
    </submittedName>
</protein>
<keyword evidence="3" id="KW-1185">Reference proteome</keyword>
<accession>A0A8T0MXJ6</accession>
<dbReference type="AlphaFoldDB" id="A0A8T0MXJ6"/>
<gene>
    <name evidence="2" type="ORF">PVAP13_9NG696300</name>
</gene>
<evidence type="ECO:0000256" key="1">
    <source>
        <dbReference type="SAM" id="MobiDB-lite"/>
    </source>
</evidence>
<feature type="region of interest" description="Disordered" evidence="1">
    <location>
        <begin position="35"/>
        <end position="83"/>
    </location>
</feature>
<organism evidence="2 3">
    <name type="scientific">Panicum virgatum</name>
    <name type="common">Blackwell switchgrass</name>
    <dbReference type="NCBI Taxonomy" id="38727"/>
    <lineage>
        <taxon>Eukaryota</taxon>
        <taxon>Viridiplantae</taxon>
        <taxon>Streptophyta</taxon>
        <taxon>Embryophyta</taxon>
        <taxon>Tracheophyta</taxon>
        <taxon>Spermatophyta</taxon>
        <taxon>Magnoliopsida</taxon>
        <taxon>Liliopsida</taxon>
        <taxon>Poales</taxon>
        <taxon>Poaceae</taxon>
        <taxon>PACMAD clade</taxon>
        <taxon>Panicoideae</taxon>
        <taxon>Panicodae</taxon>
        <taxon>Paniceae</taxon>
        <taxon>Panicinae</taxon>
        <taxon>Panicum</taxon>
        <taxon>Panicum sect. Hiantes</taxon>
    </lineage>
</organism>
<name>A0A8T0MXJ6_PANVG</name>
<comment type="caution">
    <text evidence="2">The sequence shown here is derived from an EMBL/GenBank/DDBJ whole genome shotgun (WGS) entry which is preliminary data.</text>
</comment>
<dbReference type="EMBL" id="CM029054">
    <property type="protein sequence ID" value="KAG2541717.1"/>
    <property type="molecule type" value="Genomic_DNA"/>
</dbReference>
<reference evidence="2" key="1">
    <citation type="submission" date="2020-05" db="EMBL/GenBank/DDBJ databases">
        <title>WGS assembly of Panicum virgatum.</title>
        <authorList>
            <person name="Lovell J.T."/>
            <person name="Jenkins J."/>
            <person name="Shu S."/>
            <person name="Juenger T.E."/>
            <person name="Schmutz J."/>
        </authorList>
    </citation>
    <scope>NUCLEOTIDE SEQUENCE</scope>
    <source>
        <strain evidence="2">AP13</strain>
    </source>
</reference>
<dbReference type="Proteomes" id="UP000823388">
    <property type="component" value="Chromosome 9N"/>
</dbReference>
<proteinExistence type="predicted"/>
<evidence type="ECO:0000313" key="3">
    <source>
        <dbReference type="Proteomes" id="UP000823388"/>
    </source>
</evidence>
<feature type="region of interest" description="Disordered" evidence="1">
    <location>
        <begin position="1"/>
        <end position="20"/>
    </location>
</feature>
<sequence length="176" mass="18886">MAPKSICGTQPSAKQINYPPPRTLALELSRLAAVLPLRRRPRASPPSSLSPSRTRRRPPSRTRGEFVPRRPPLPRAATPTSPRAAPAVVPACLAGAVPGAPSPPCQGIDKTARERETAVRRWVEEDGGRKRAAWWISSPRIRRCSLGPLLLRGSAPPPDVEVQEVSAVAGGRGGIR</sequence>
<evidence type="ECO:0000313" key="2">
    <source>
        <dbReference type="EMBL" id="KAG2541717.1"/>
    </source>
</evidence>